<proteinExistence type="predicted"/>
<dbReference type="EMBL" id="DYVF01000003">
    <property type="protein sequence ID" value="HJG29852.1"/>
    <property type="molecule type" value="Genomic_DNA"/>
</dbReference>
<dbReference type="AlphaFoldDB" id="A0A921IMS8"/>
<protein>
    <submittedName>
        <fullName evidence="1">Uncharacterized protein</fullName>
    </submittedName>
</protein>
<comment type="caution">
    <text evidence="1">The sequence shown here is derived from an EMBL/GenBank/DDBJ whole genome shotgun (WGS) entry which is preliminary data.</text>
</comment>
<evidence type="ECO:0000313" key="2">
    <source>
        <dbReference type="Proteomes" id="UP000746751"/>
    </source>
</evidence>
<name>A0A921IMS8_9ACTN</name>
<reference evidence="1" key="1">
    <citation type="journal article" date="2021" name="PeerJ">
        <title>Extensive microbial diversity within the chicken gut microbiome revealed by metagenomics and culture.</title>
        <authorList>
            <person name="Gilroy R."/>
            <person name="Ravi A."/>
            <person name="Getino M."/>
            <person name="Pursley I."/>
            <person name="Horton D.L."/>
            <person name="Alikhan N.F."/>
            <person name="Baker D."/>
            <person name="Gharbi K."/>
            <person name="Hall N."/>
            <person name="Watson M."/>
            <person name="Adriaenssens E.M."/>
            <person name="Foster-Nyarko E."/>
            <person name="Jarju S."/>
            <person name="Secka A."/>
            <person name="Antonio M."/>
            <person name="Oren A."/>
            <person name="Chaudhuri R.R."/>
            <person name="La Ragione R."/>
            <person name="Hildebrand F."/>
            <person name="Pallen M.J."/>
        </authorList>
    </citation>
    <scope>NUCLEOTIDE SEQUENCE</scope>
    <source>
        <strain evidence="1">ChiGjej2B2-7701</strain>
    </source>
</reference>
<accession>A0A921IMS8</accession>
<organism evidence="1 2">
    <name type="scientific">Collinsella ihumii</name>
    <dbReference type="NCBI Taxonomy" id="1720204"/>
    <lineage>
        <taxon>Bacteria</taxon>
        <taxon>Bacillati</taxon>
        <taxon>Actinomycetota</taxon>
        <taxon>Coriobacteriia</taxon>
        <taxon>Coriobacteriales</taxon>
        <taxon>Coriobacteriaceae</taxon>
        <taxon>Collinsella</taxon>
    </lineage>
</organism>
<reference evidence="1" key="2">
    <citation type="submission" date="2021-09" db="EMBL/GenBank/DDBJ databases">
        <authorList>
            <person name="Gilroy R."/>
        </authorList>
    </citation>
    <scope>NUCLEOTIDE SEQUENCE</scope>
    <source>
        <strain evidence="1">ChiGjej2B2-7701</strain>
    </source>
</reference>
<dbReference type="Proteomes" id="UP000746751">
    <property type="component" value="Unassembled WGS sequence"/>
</dbReference>
<sequence>MDKDPISTYVAAMRTIDLADDAYRSIGDAVHRAARGRTQAPATRTRALTRRAALGGCAAAATLALTYAGMHTLLPEEGAPSEGFALAAYADGSGEGDRVGISIDNEFLQGGFWGFADDGPFTDDGTGVYDTGIDEGFAVSLLFDLDVRGVSMRSISYELDGAAYFRYDPHADPATKPEAFDAHAFTIAPGELDLPYPPFRKGRVYLMANIPADTPGMEHPQEIEALVAAYTAAARVIAQSTLTLRVTFEDESVETHKYRIEPTDALPEAIEALTDGETFGDPAFTIEQLY</sequence>
<evidence type="ECO:0000313" key="1">
    <source>
        <dbReference type="EMBL" id="HJG29852.1"/>
    </source>
</evidence>
<gene>
    <name evidence="1" type="ORF">K8U80_00455</name>
</gene>